<dbReference type="InterPro" id="IPR025714">
    <property type="entry name" value="Methyltranfer_dom"/>
</dbReference>
<proteinExistence type="predicted"/>
<dbReference type="SUPFAM" id="SSF53335">
    <property type="entry name" value="S-adenosyl-L-methionine-dependent methyltransferases"/>
    <property type="match status" value="1"/>
</dbReference>
<dbReference type="AlphaFoldDB" id="A0A517ZVZ3"/>
<sequence>MRLPHANSGCRTHFWSWALFAVLVTVSLASDLPIAFGDEPAAKKNATKPEERYSFRKDHDPNGIGKFYMDREIAHVMGFAGMPWLERDEREEEEATSKLIEALQLKPGMVIADIGAGSGVISVLMAEKVAPNGEVLAVDVQQKMLDALKAKCNRLGIKNIKPVLGKTKSPQLPAGKVDLAIMVDVYHEFDFPYEMVQGISAAMKPGGRVVFVEYRKEDTSVPIKRVHKMSEAQVKREIGLPEHQLKWTKTIDVLPWQHIIVFEKQKPKP</sequence>
<keyword evidence="1" id="KW-0808">Transferase</keyword>
<keyword evidence="4" id="KW-1185">Reference proteome</keyword>
<dbReference type="RefSeq" id="WP_145379114.1">
    <property type="nucleotide sequence ID" value="NZ_CP036276.1"/>
</dbReference>
<dbReference type="Proteomes" id="UP000319383">
    <property type="component" value="Chromosome"/>
</dbReference>
<dbReference type="GO" id="GO:0016740">
    <property type="term" value="F:transferase activity"/>
    <property type="evidence" value="ECO:0007669"/>
    <property type="project" value="UniProtKB-KW"/>
</dbReference>
<evidence type="ECO:0000259" key="2">
    <source>
        <dbReference type="Pfam" id="PF13847"/>
    </source>
</evidence>
<dbReference type="KEGG" id="sdyn:Mal52_51430"/>
<evidence type="ECO:0000313" key="3">
    <source>
        <dbReference type="EMBL" id="QDU46621.1"/>
    </source>
</evidence>
<organism evidence="3 4">
    <name type="scientific">Symmachiella dynata</name>
    <dbReference type="NCBI Taxonomy" id="2527995"/>
    <lineage>
        <taxon>Bacteria</taxon>
        <taxon>Pseudomonadati</taxon>
        <taxon>Planctomycetota</taxon>
        <taxon>Planctomycetia</taxon>
        <taxon>Planctomycetales</taxon>
        <taxon>Planctomycetaceae</taxon>
        <taxon>Symmachiella</taxon>
    </lineage>
</organism>
<reference evidence="3 4" key="1">
    <citation type="submission" date="2019-02" db="EMBL/GenBank/DDBJ databases">
        <title>Deep-cultivation of Planctomycetes and their phenomic and genomic characterization uncovers novel biology.</title>
        <authorList>
            <person name="Wiegand S."/>
            <person name="Jogler M."/>
            <person name="Boedeker C."/>
            <person name="Pinto D."/>
            <person name="Vollmers J."/>
            <person name="Rivas-Marin E."/>
            <person name="Kohn T."/>
            <person name="Peeters S.H."/>
            <person name="Heuer A."/>
            <person name="Rast P."/>
            <person name="Oberbeckmann S."/>
            <person name="Bunk B."/>
            <person name="Jeske O."/>
            <person name="Meyerdierks A."/>
            <person name="Storesund J.E."/>
            <person name="Kallscheuer N."/>
            <person name="Luecker S."/>
            <person name="Lage O.M."/>
            <person name="Pohl T."/>
            <person name="Merkel B.J."/>
            <person name="Hornburger P."/>
            <person name="Mueller R.-W."/>
            <person name="Bruemmer F."/>
            <person name="Labrenz M."/>
            <person name="Spormann A.M."/>
            <person name="Op den Camp H."/>
            <person name="Overmann J."/>
            <person name="Amann R."/>
            <person name="Jetten M.S.M."/>
            <person name="Mascher T."/>
            <person name="Medema M.H."/>
            <person name="Devos D.P."/>
            <person name="Kaster A.-K."/>
            <person name="Ovreas L."/>
            <person name="Rohde M."/>
            <person name="Galperin M.Y."/>
            <person name="Jogler C."/>
        </authorList>
    </citation>
    <scope>NUCLEOTIDE SEQUENCE [LARGE SCALE GENOMIC DNA]</scope>
    <source>
        <strain evidence="3 4">Mal52</strain>
    </source>
</reference>
<accession>A0A517ZVZ3</accession>
<protein>
    <recommendedName>
        <fullName evidence="2">Methyltransferase domain-containing protein</fullName>
    </recommendedName>
</protein>
<dbReference type="InterPro" id="IPR029063">
    <property type="entry name" value="SAM-dependent_MTases_sf"/>
</dbReference>
<dbReference type="CDD" id="cd02440">
    <property type="entry name" value="AdoMet_MTases"/>
    <property type="match status" value="1"/>
</dbReference>
<dbReference type="PANTHER" id="PTHR43861:SF3">
    <property type="entry name" value="PUTATIVE (AFU_ORTHOLOGUE AFUA_2G14390)-RELATED"/>
    <property type="match status" value="1"/>
</dbReference>
<evidence type="ECO:0000313" key="4">
    <source>
        <dbReference type="Proteomes" id="UP000319383"/>
    </source>
</evidence>
<dbReference type="Pfam" id="PF13847">
    <property type="entry name" value="Methyltransf_31"/>
    <property type="match status" value="1"/>
</dbReference>
<name>A0A517ZVZ3_9PLAN</name>
<dbReference type="Gene3D" id="3.40.50.150">
    <property type="entry name" value="Vaccinia Virus protein VP39"/>
    <property type="match status" value="1"/>
</dbReference>
<gene>
    <name evidence="3" type="ORF">Mal52_51430</name>
</gene>
<dbReference type="EMBL" id="CP036276">
    <property type="protein sequence ID" value="QDU46621.1"/>
    <property type="molecule type" value="Genomic_DNA"/>
</dbReference>
<dbReference type="PANTHER" id="PTHR43861">
    <property type="entry name" value="TRANS-ACONITATE 2-METHYLTRANSFERASE-RELATED"/>
    <property type="match status" value="1"/>
</dbReference>
<feature type="domain" description="Methyltransferase" evidence="2">
    <location>
        <begin position="106"/>
        <end position="231"/>
    </location>
</feature>
<evidence type="ECO:0000256" key="1">
    <source>
        <dbReference type="ARBA" id="ARBA00022679"/>
    </source>
</evidence>